<keyword evidence="3" id="KW-0812">Transmembrane</keyword>
<dbReference type="UniPathway" id="UPA00378"/>
<keyword evidence="2 3" id="KW-0808">Transferase</keyword>
<evidence type="ECO:0000256" key="1">
    <source>
        <dbReference type="ARBA" id="ARBA00022676"/>
    </source>
</evidence>
<dbReference type="GO" id="GO:0032580">
    <property type="term" value="C:Golgi cisterna membrane"/>
    <property type="evidence" value="ECO:0007669"/>
    <property type="project" value="UniProtKB-SubCell"/>
</dbReference>
<keyword evidence="3" id="KW-0735">Signal-anchor</keyword>
<reference evidence="4" key="1">
    <citation type="submission" date="2021-04" db="EMBL/GenBank/DDBJ databases">
        <authorList>
            <person name="Chebbi M.A.C M."/>
        </authorList>
    </citation>
    <scope>NUCLEOTIDE SEQUENCE</scope>
</reference>
<proteinExistence type="inferred from homology"/>
<protein>
    <recommendedName>
        <fullName evidence="3">L-Fucosyltransferase</fullName>
        <ecNumber evidence="3">2.4.1.-</ecNumber>
    </recommendedName>
</protein>
<organism evidence="4 5">
    <name type="scientific">Cotesia congregata</name>
    <name type="common">Parasitoid wasp</name>
    <name type="synonym">Apanteles congregatus</name>
    <dbReference type="NCBI Taxonomy" id="51543"/>
    <lineage>
        <taxon>Eukaryota</taxon>
        <taxon>Metazoa</taxon>
        <taxon>Ecdysozoa</taxon>
        <taxon>Arthropoda</taxon>
        <taxon>Hexapoda</taxon>
        <taxon>Insecta</taxon>
        <taxon>Pterygota</taxon>
        <taxon>Neoptera</taxon>
        <taxon>Endopterygota</taxon>
        <taxon>Hymenoptera</taxon>
        <taxon>Apocrita</taxon>
        <taxon>Ichneumonoidea</taxon>
        <taxon>Braconidae</taxon>
        <taxon>Microgastrinae</taxon>
        <taxon>Cotesia</taxon>
    </lineage>
</organism>
<comment type="pathway">
    <text evidence="3">Protein modification; protein glycosylation.</text>
</comment>
<dbReference type="OrthoDB" id="3226at2759"/>
<name>A0A8J2E699_COTCN</name>
<dbReference type="PANTHER" id="PTHR11927:SF9">
    <property type="entry name" value="L-FUCOSYLTRANSFERASE"/>
    <property type="match status" value="1"/>
</dbReference>
<dbReference type="EMBL" id="CAJNRD030001116">
    <property type="protein sequence ID" value="CAG5075046.1"/>
    <property type="molecule type" value="Genomic_DNA"/>
</dbReference>
<comment type="caution">
    <text evidence="4">The sequence shown here is derived from an EMBL/GenBank/DDBJ whole genome shotgun (WGS) entry which is preliminary data.</text>
</comment>
<dbReference type="Proteomes" id="UP000786811">
    <property type="component" value="Unassembled WGS sequence"/>
</dbReference>
<dbReference type="GO" id="GO:0005975">
    <property type="term" value="P:carbohydrate metabolic process"/>
    <property type="evidence" value="ECO:0007669"/>
    <property type="project" value="InterPro"/>
</dbReference>
<evidence type="ECO:0000256" key="2">
    <source>
        <dbReference type="ARBA" id="ARBA00022679"/>
    </source>
</evidence>
<dbReference type="CDD" id="cd11301">
    <property type="entry name" value="Fut1_Fut2_like"/>
    <property type="match status" value="1"/>
</dbReference>
<keyword evidence="5" id="KW-1185">Reference proteome</keyword>
<keyword evidence="3" id="KW-0333">Golgi apparatus</keyword>
<dbReference type="EC" id="2.4.1.-" evidence="3"/>
<dbReference type="AlphaFoldDB" id="A0A8J2E699"/>
<comment type="subcellular location">
    <subcellularLocation>
        <location evidence="3">Golgi apparatus</location>
        <location evidence="3">Golgi stack membrane</location>
        <topology evidence="3">Single-pass type II membrane protein</topology>
    </subcellularLocation>
</comment>
<feature type="transmembrane region" description="Helical" evidence="3">
    <location>
        <begin position="7"/>
        <end position="31"/>
    </location>
</feature>
<sequence>MSHAQQHVLASAIVLALLVVCGIHVFLFPMYTPTPQLRLTKVLAYEQALCRTSFKKTSFKMQRHRSENGYEEDDGWSRNSCPRYGIVSAAQGGRLGNQIWEYASVWATARRTGLDPFMPRCILKTLQEHFDNLSIPPLSYIGRCTLDAGQVVNSLGQWNSTQQTIIIPRHAAYWSLILIWPDDVRREFTFKPFLKQYASMLLRNLSVRFNIREPTYVGIHVRRTDYVDYLWQKLKVKPAPARYYLSAMNYFANKYKNVVFVVASDSISWCKNHLNNQKYRIAFISDRDARAPGKDLAVLSSCNHSIIDYGTYGSFAALLSAGETIVYNVTAYFSTMIAEVLPNWQVMS</sequence>
<dbReference type="GO" id="GO:0008107">
    <property type="term" value="F:galactoside 2-alpha-L-fucosyltransferase activity"/>
    <property type="evidence" value="ECO:0007669"/>
    <property type="project" value="InterPro"/>
</dbReference>
<evidence type="ECO:0000256" key="3">
    <source>
        <dbReference type="RuleBase" id="RU363129"/>
    </source>
</evidence>
<dbReference type="Pfam" id="PF01531">
    <property type="entry name" value="Glyco_transf_11"/>
    <property type="match status" value="1"/>
</dbReference>
<keyword evidence="3" id="KW-0472">Membrane</keyword>
<gene>
    <name evidence="4" type="ORF">HICCMSTLAB_LOCUS1230</name>
</gene>
<evidence type="ECO:0000313" key="4">
    <source>
        <dbReference type="EMBL" id="CAG5075046.1"/>
    </source>
</evidence>
<dbReference type="InterPro" id="IPR002516">
    <property type="entry name" value="Glyco_trans_11"/>
</dbReference>
<keyword evidence="3" id="KW-1133">Transmembrane helix</keyword>
<keyword evidence="3" id="KW-0325">Glycoprotein</keyword>
<accession>A0A8J2E699</accession>
<evidence type="ECO:0000313" key="5">
    <source>
        <dbReference type="Proteomes" id="UP000786811"/>
    </source>
</evidence>
<dbReference type="PANTHER" id="PTHR11927">
    <property type="entry name" value="GALACTOSIDE 2-L-FUCOSYLTRANSFERASE"/>
    <property type="match status" value="1"/>
</dbReference>
<comment type="similarity">
    <text evidence="3">Belongs to the glycosyltransferase 11 family.</text>
</comment>
<keyword evidence="1 3" id="KW-0328">Glycosyltransferase</keyword>